<dbReference type="InterPro" id="IPR009057">
    <property type="entry name" value="Homeodomain-like_sf"/>
</dbReference>
<evidence type="ECO:0000259" key="5">
    <source>
        <dbReference type="PROSITE" id="PS50977"/>
    </source>
</evidence>
<dbReference type="SUPFAM" id="SSF46689">
    <property type="entry name" value="Homeodomain-like"/>
    <property type="match status" value="1"/>
</dbReference>
<dbReference type="InterPro" id="IPR036271">
    <property type="entry name" value="Tet_transcr_reg_TetR-rel_C_sf"/>
</dbReference>
<dbReference type="PRINTS" id="PR00455">
    <property type="entry name" value="HTHTETR"/>
</dbReference>
<dbReference type="PROSITE" id="PS50977">
    <property type="entry name" value="HTH_TETR_2"/>
    <property type="match status" value="1"/>
</dbReference>
<keyword evidence="1" id="KW-0805">Transcription regulation</keyword>
<organism evidence="6 7">
    <name type="scientific">Amorphus orientalis</name>
    <dbReference type="NCBI Taxonomy" id="649198"/>
    <lineage>
        <taxon>Bacteria</taxon>
        <taxon>Pseudomonadati</taxon>
        <taxon>Pseudomonadota</taxon>
        <taxon>Alphaproteobacteria</taxon>
        <taxon>Hyphomicrobiales</taxon>
        <taxon>Amorphaceae</taxon>
        <taxon>Amorphus</taxon>
    </lineage>
</organism>
<dbReference type="InterPro" id="IPR050109">
    <property type="entry name" value="HTH-type_TetR-like_transc_reg"/>
</dbReference>
<dbReference type="Pfam" id="PF00440">
    <property type="entry name" value="TetR_N"/>
    <property type="match status" value="1"/>
</dbReference>
<evidence type="ECO:0000313" key="7">
    <source>
        <dbReference type="Proteomes" id="UP001229244"/>
    </source>
</evidence>
<dbReference type="Gene3D" id="1.10.357.10">
    <property type="entry name" value="Tetracycline Repressor, domain 2"/>
    <property type="match status" value="1"/>
</dbReference>
<protein>
    <submittedName>
        <fullName evidence="6">DNA-binding transcriptional regulator YbjK</fullName>
    </submittedName>
</protein>
<dbReference type="GO" id="GO:0000976">
    <property type="term" value="F:transcription cis-regulatory region binding"/>
    <property type="evidence" value="ECO:0007669"/>
    <property type="project" value="TreeGrafter"/>
</dbReference>
<dbReference type="PANTHER" id="PTHR30055:SF234">
    <property type="entry name" value="HTH-TYPE TRANSCRIPTIONAL REGULATOR BETI"/>
    <property type="match status" value="1"/>
</dbReference>
<dbReference type="PANTHER" id="PTHR30055">
    <property type="entry name" value="HTH-TYPE TRANSCRIPTIONAL REGULATOR RUTR"/>
    <property type="match status" value="1"/>
</dbReference>
<evidence type="ECO:0000256" key="3">
    <source>
        <dbReference type="ARBA" id="ARBA00023163"/>
    </source>
</evidence>
<evidence type="ECO:0000256" key="4">
    <source>
        <dbReference type="PROSITE-ProRule" id="PRU00335"/>
    </source>
</evidence>
<feature type="domain" description="HTH tetR-type" evidence="5">
    <location>
        <begin position="6"/>
        <end position="66"/>
    </location>
</feature>
<keyword evidence="7" id="KW-1185">Reference proteome</keyword>
<gene>
    <name evidence="6" type="ORF">J2S73_003739</name>
</gene>
<dbReference type="InterPro" id="IPR041583">
    <property type="entry name" value="TetR_C_31"/>
</dbReference>
<keyword evidence="3" id="KW-0804">Transcription</keyword>
<keyword evidence="2 4" id="KW-0238">DNA-binding</keyword>
<proteinExistence type="predicted"/>
<dbReference type="EMBL" id="JAUSUL010000004">
    <property type="protein sequence ID" value="MDQ0317262.1"/>
    <property type="molecule type" value="Genomic_DNA"/>
</dbReference>
<feature type="DNA-binding region" description="H-T-H motif" evidence="4">
    <location>
        <begin position="29"/>
        <end position="48"/>
    </location>
</feature>
<sequence>MSTQKESRRTAILDAAIDLLASRGLEGVTHRAVDQAAGLPQGSTTYYFPKKAALLAATAHHLAELLEKDCEDLQVGFAEKVASDGMDAAVAHVAGELVAYTENARHLFLARIELTLAAARREELAGVGDELTAAARRPIAFFFRLISEGRTDVPIEACAGLIDGISLMYAIGQGPKPTTDQVAQVFRAML</sequence>
<dbReference type="RefSeq" id="WP_306887164.1">
    <property type="nucleotide sequence ID" value="NZ_JAUSUL010000004.1"/>
</dbReference>
<dbReference type="Proteomes" id="UP001229244">
    <property type="component" value="Unassembled WGS sequence"/>
</dbReference>
<dbReference type="GO" id="GO:0003700">
    <property type="term" value="F:DNA-binding transcription factor activity"/>
    <property type="evidence" value="ECO:0007669"/>
    <property type="project" value="TreeGrafter"/>
</dbReference>
<dbReference type="Pfam" id="PF17940">
    <property type="entry name" value="TetR_C_31"/>
    <property type="match status" value="1"/>
</dbReference>
<dbReference type="AlphaFoldDB" id="A0AAE4AUL1"/>
<evidence type="ECO:0000256" key="2">
    <source>
        <dbReference type="ARBA" id="ARBA00023125"/>
    </source>
</evidence>
<comment type="caution">
    <text evidence="6">The sequence shown here is derived from an EMBL/GenBank/DDBJ whole genome shotgun (WGS) entry which is preliminary data.</text>
</comment>
<dbReference type="InterPro" id="IPR001647">
    <property type="entry name" value="HTH_TetR"/>
</dbReference>
<dbReference type="SUPFAM" id="SSF48498">
    <property type="entry name" value="Tetracyclin repressor-like, C-terminal domain"/>
    <property type="match status" value="1"/>
</dbReference>
<accession>A0AAE4AUL1</accession>
<evidence type="ECO:0000313" key="6">
    <source>
        <dbReference type="EMBL" id="MDQ0317262.1"/>
    </source>
</evidence>
<evidence type="ECO:0000256" key="1">
    <source>
        <dbReference type="ARBA" id="ARBA00023015"/>
    </source>
</evidence>
<reference evidence="6" key="1">
    <citation type="submission" date="2023-07" db="EMBL/GenBank/DDBJ databases">
        <title>Genomic Encyclopedia of Type Strains, Phase IV (KMG-IV): sequencing the most valuable type-strain genomes for metagenomic binning, comparative biology and taxonomic classification.</title>
        <authorList>
            <person name="Goeker M."/>
        </authorList>
    </citation>
    <scope>NUCLEOTIDE SEQUENCE</scope>
    <source>
        <strain evidence="6">DSM 21202</strain>
    </source>
</reference>
<name>A0AAE4AUL1_9HYPH</name>